<dbReference type="GO" id="GO:0004866">
    <property type="term" value="F:endopeptidase inhibitor activity"/>
    <property type="evidence" value="ECO:0007669"/>
    <property type="project" value="InterPro"/>
</dbReference>
<dbReference type="Gene3D" id="2.60.40.1930">
    <property type="match status" value="1"/>
</dbReference>
<dbReference type="Pfam" id="PF17973">
    <property type="entry name" value="bMG10"/>
    <property type="match status" value="1"/>
</dbReference>
<dbReference type="InterPro" id="IPR002890">
    <property type="entry name" value="MG2"/>
</dbReference>
<dbReference type="Gene3D" id="1.50.10.20">
    <property type="match status" value="1"/>
</dbReference>
<accession>A0A5J4RDH7</accession>
<dbReference type="SMART" id="SM01360">
    <property type="entry name" value="A2M"/>
    <property type="match status" value="1"/>
</dbReference>
<feature type="non-terminal residue" evidence="2">
    <location>
        <position position="1"/>
    </location>
</feature>
<dbReference type="SUPFAM" id="SSF48239">
    <property type="entry name" value="Terpenoid cyclases/Protein prenyltransferases"/>
    <property type="match status" value="1"/>
</dbReference>
<comment type="caution">
    <text evidence="2">The sequence shown here is derived from an EMBL/GenBank/DDBJ whole genome shotgun (WGS) entry which is preliminary data.</text>
</comment>
<name>A0A5J4RDH7_9ZZZZ</name>
<dbReference type="PANTHER" id="PTHR40094">
    <property type="entry name" value="ALPHA-2-MACROGLOBULIN HOMOLOG"/>
    <property type="match status" value="1"/>
</dbReference>
<dbReference type="Pfam" id="PF01835">
    <property type="entry name" value="MG2"/>
    <property type="match status" value="1"/>
</dbReference>
<dbReference type="PANTHER" id="PTHR40094:SF1">
    <property type="entry name" value="UBIQUITIN DOMAIN-CONTAINING PROTEIN"/>
    <property type="match status" value="1"/>
</dbReference>
<evidence type="ECO:0000313" key="2">
    <source>
        <dbReference type="EMBL" id="KAA6331742.1"/>
    </source>
</evidence>
<proteinExistence type="predicted"/>
<sequence length="1507" mass="168893">MRIMPSEGKAETCERFLFITDLQALFRVLPDSECEIAVLDAESGKPVSGALVRLFTEKKGDPVEVKTLLTGNDGKSQFSWTTSPDTYRYLTAEKDDDTAMYFQNIYKMDYSGNEKPVLQMLLLTDRSLYRPGQTVYVKGIAYYSQIDTANVITEKDYTLILTDGNGRETGKKQVRTNDFGSFTTEFVLPSGGLNGEYYLKTEQGARASISIRVEAYKRPTFDIVIAPQERTYRLGDSLRVKGMIKTYSGVPVGEVPVKYTFTRQLFTWQVFRKGETLLASGTVVPDETGEFSIPVCLQADADDGFYIYGVEVAVTNAAGETQTSTTNIVAGNRSLLLSAQIEKRICKEQPGHATFSATNLISKPVNTEITYKLFLQKGEKEGRREEVVHSGTFTANTEMSLSAWQDLPSGAYKLTLSAQDEQGRKADYEQEITLFSISDTRPPVQTEVWYYPIHTEFDASQSASFIFGTSKKDTYILTDVFCGNKRLESKILQLSDTLVRFNYPYKEEYGSKGLDISFAFVKEGKFHWQKVPLTKKMPEKELTITREVFRDKLLPGQKEEWKFTVKTPQRLPAIAEMLALMYDASLDKIWKNNRTFHVNYPLWYSPNNWGSGYMKYNHNYYSFRFLAAKLTIPGLAYDALQTTPLDIVVGYGKASRSDIVAFGTNNVLKEEVIAVSSGKQKKEAVTGAGNAEFYVRGITTFGATTVDIKNMELNASSSIADVLASRVVDVMTTVLYDLRTNFSETAFFYPQLRTNEDGEITFSFTVPESLTRWNFQGYAHTKGMLTGTIESETVTSKDFMLTPNLPRFVRTGDKTSVSAAITNLTGKNLMGTVVFTIFNPVTEKVIAVQKQTFAAEAGKTEGVNFLFATDDTYDILGCRIIAEAGGFSDGEQHLLPVLSNKENIVETLAMPVRGKEKKEFSLTSLFNQNSQTATNRRLTVEFSGNPAWYAVQALPALSLPTGDNAISWATVYYANTLAASITNANPRIKTVFDSWKLQGGTKETFLSNLQKNQDVKDIILEESPWLTEATNEAEQMQRIATLFDLNNIQNTTTAALTKLGDLQHSDGAWPWYKGMEGSRHVTVFIVKTLARLSKLTGSSLDENAQNMLQSAFGFLHKEIVKEYRYILQEEKGNKSLNISDFALQYLYLIAVSGETLPKGDAQKAYAYFFEKAGKSYNLQPLSEKALLAVIFHKAGHTKEADAFIASLKEHVVQRGEQGMFFAFNESPYSWKEMKVPFHVSVMEAFDMVGDSLSVEEMKLWLLKQKQTQQWNSPIATVDAVYALLHRNNNLLENRGDVRITLGNKVIKTVSPNETSLSGLGYVKEIITAPDVFNQKKITVEKHDAGIAWGAVYAQYKEDIDKVTRQGKELQTDKRLYVEKIVNGAKQLQPITAKTQLAVGDKVISRITIHLDRPMDFVQLKDQYGACFEPIETLSGYRRSNGVNYYMAVKNASVNFFFDTLNKGVYVLEYAYRVSRPGTYETGLAVVQSAYAPEYAGHSGSMRVEVEN</sequence>
<dbReference type="EMBL" id="SNRY01001332">
    <property type="protein sequence ID" value="KAA6331742.1"/>
    <property type="molecule type" value="Genomic_DNA"/>
</dbReference>
<organism evidence="2">
    <name type="scientific">termite gut metagenome</name>
    <dbReference type="NCBI Taxonomy" id="433724"/>
    <lineage>
        <taxon>unclassified sequences</taxon>
        <taxon>metagenomes</taxon>
        <taxon>organismal metagenomes</taxon>
    </lineage>
</organism>
<protein>
    <recommendedName>
        <fullName evidence="1">Alpha-2-macroglobulin domain-containing protein</fullName>
    </recommendedName>
</protein>
<dbReference type="InterPro" id="IPR041246">
    <property type="entry name" value="Bact_MG10"/>
</dbReference>
<evidence type="ECO:0000259" key="1">
    <source>
        <dbReference type="SMART" id="SM01360"/>
    </source>
</evidence>
<dbReference type="InterPro" id="IPR001599">
    <property type="entry name" value="Macroglobln_a2"/>
</dbReference>
<reference evidence="2" key="1">
    <citation type="submission" date="2019-03" db="EMBL/GenBank/DDBJ databases">
        <title>Single cell metagenomics reveals metabolic interactions within the superorganism composed of flagellate Streblomastix strix and complex community of Bacteroidetes bacteria on its surface.</title>
        <authorList>
            <person name="Treitli S.C."/>
            <person name="Kolisko M."/>
            <person name="Husnik F."/>
            <person name="Keeling P."/>
            <person name="Hampl V."/>
        </authorList>
    </citation>
    <scope>NUCLEOTIDE SEQUENCE</scope>
    <source>
        <strain evidence="2">STM</strain>
    </source>
</reference>
<dbReference type="Pfam" id="PF00207">
    <property type="entry name" value="A2M"/>
    <property type="match status" value="1"/>
</dbReference>
<dbReference type="InterPro" id="IPR051802">
    <property type="entry name" value="YfhM-like"/>
</dbReference>
<dbReference type="InterPro" id="IPR008930">
    <property type="entry name" value="Terpenoid_cyclase/PrenylTrfase"/>
</dbReference>
<feature type="domain" description="Alpha-2-macroglobulin" evidence="1">
    <location>
        <begin position="745"/>
        <end position="835"/>
    </location>
</feature>
<gene>
    <name evidence="2" type="ORF">EZS27_019686</name>
</gene>